<keyword evidence="4" id="KW-1185">Reference proteome</keyword>
<dbReference type="Pfam" id="PF00126">
    <property type="entry name" value="HTH_1"/>
    <property type="match status" value="1"/>
</dbReference>
<dbReference type="PANTHER" id="PTHR38431">
    <property type="entry name" value="BLL2305 PROTEIN"/>
    <property type="match status" value="1"/>
</dbReference>
<dbReference type="PANTHER" id="PTHR38431:SF1">
    <property type="entry name" value="BLL2305 PROTEIN"/>
    <property type="match status" value="1"/>
</dbReference>
<comment type="caution">
    <text evidence="3">The sequence shown here is derived from an EMBL/GenBank/DDBJ whole genome shotgun (WGS) entry which is preliminary data.</text>
</comment>
<dbReference type="Gene3D" id="3.40.190.10">
    <property type="entry name" value="Periplasmic binding protein-like II"/>
    <property type="match status" value="1"/>
</dbReference>
<evidence type="ECO:0000313" key="3">
    <source>
        <dbReference type="EMBL" id="PPE65653.1"/>
    </source>
</evidence>
<dbReference type="OrthoDB" id="9805928at2"/>
<protein>
    <submittedName>
        <fullName evidence="3">LysR family transcriptional regulator</fullName>
    </submittedName>
</protein>
<dbReference type="GO" id="GO:0003700">
    <property type="term" value="F:DNA-binding transcription factor activity"/>
    <property type="evidence" value="ECO:0007669"/>
    <property type="project" value="InterPro"/>
</dbReference>
<proteinExistence type="predicted"/>
<dbReference type="SUPFAM" id="SSF53850">
    <property type="entry name" value="Periplasmic binding protein-like II"/>
    <property type="match status" value="1"/>
</dbReference>
<dbReference type="Pfam" id="PF12727">
    <property type="entry name" value="PBP_like"/>
    <property type="match status" value="1"/>
</dbReference>
<dbReference type="RefSeq" id="WP_104303275.1">
    <property type="nucleotide sequence ID" value="NZ_PSNX01000012.1"/>
</dbReference>
<dbReference type="InterPro" id="IPR024370">
    <property type="entry name" value="PBP_domain"/>
</dbReference>
<evidence type="ECO:0000259" key="1">
    <source>
        <dbReference type="Pfam" id="PF00126"/>
    </source>
</evidence>
<reference evidence="3 4" key="1">
    <citation type="submission" date="2018-02" db="EMBL/GenBank/DDBJ databases">
        <title>Reclassifiation of [Polyangium] brachysporum DSM 7029 as Guopingzhaonella breviflexa gen. nov., sp. nov., a member of the family Comamonadaceae.</title>
        <authorList>
            <person name="Tang B."/>
        </authorList>
    </citation>
    <scope>NUCLEOTIDE SEQUENCE [LARGE SCALE GENOMIC DNA]</scope>
    <source>
        <strain evidence="3 4">BCRC 80649</strain>
    </source>
</reference>
<dbReference type="InterPro" id="IPR036388">
    <property type="entry name" value="WH-like_DNA-bd_sf"/>
</dbReference>
<gene>
    <name evidence="3" type="ORF">C1704_13575</name>
</gene>
<dbReference type="SUPFAM" id="SSF46785">
    <property type="entry name" value="Winged helix' DNA-binding domain"/>
    <property type="match status" value="1"/>
</dbReference>
<dbReference type="EMBL" id="PSNX01000012">
    <property type="protein sequence ID" value="PPE65653.1"/>
    <property type="molecule type" value="Genomic_DNA"/>
</dbReference>
<name>A0A2S5SSG2_9BURK</name>
<evidence type="ECO:0000313" key="4">
    <source>
        <dbReference type="Proteomes" id="UP000238605"/>
    </source>
</evidence>
<dbReference type="InterPro" id="IPR000847">
    <property type="entry name" value="LysR_HTH_N"/>
</dbReference>
<feature type="domain" description="PBP" evidence="2">
    <location>
        <begin position="140"/>
        <end position="324"/>
    </location>
</feature>
<evidence type="ECO:0000259" key="2">
    <source>
        <dbReference type="Pfam" id="PF12727"/>
    </source>
</evidence>
<dbReference type="Proteomes" id="UP000238605">
    <property type="component" value="Unassembled WGS sequence"/>
</dbReference>
<feature type="domain" description="HTH lysR-type" evidence="1">
    <location>
        <begin position="25"/>
        <end position="81"/>
    </location>
</feature>
<accession>A0A2S5SSG2</accession>
<dbReference type="Gene3D" id="1.10.10.10">
    <property type="entry name" value="Winged helix-like DNA-binding domain superfamily/Winged helix DNA-binding domain"/>
    <property type="match status" value="1"/>
</dbReference>
<organism evidence="3 4">
    <name type="scientific">Caldimonas caldifontis</name>
    <dbReference type="NCBI Taxonomy" id="1452508"/>
    <lineage>
        <taxon>Bacteria</taxon>
        <taxon>Pseudomonadati</taxon>
        <taxon>Pseudomonadota</taxon>
        <taxon>Betaproteobacteria</taxon>
        <taxon>Burkholderiales</taxon>
        <taxon>Sphaerotilaceae</taxon>
        <taxon>Caldimonas</taxon>
    </lineage>
</organism>
<sequence>MHRISLRYALCAPDEPADDLHHPLMQLLEAIHRCGSISAAARELNLSYRHVWGELKRWEGELGQPLVLWIKGQRAQLSPFGDKLLWAERRARARLAPQIEALRSELERTFAVVFDEQAQVLSLQASHDEALPRLRERTARAGLHLDLQFGGSVDALDALNEGRCLLAGFHVRVDADRRSTTARTYRPRLKPGRHKLIGFAQRSQGLIVAKGNPLGLRGLVDLARPGLRFVHRPRGTGSRVLFEELCAEQGLDARTMFQAARTEPSHAAVAEAVASGQADAGFGIEMAAQSRGLDFLPLARERYLLAVLAISLDQPAVQQLMRALRDPQWQIELAALPGYNLDHCGEVLSLRSVLPWWTYRRPKPAKA</sequence>
<dbReference type="AlphaFoldDB" id="A0A2S5SSG2"/>
<dbReference type="InterPro" id="IPR036390">
    <property type="entry name" value="WH_DNA-bd_sf"/>
</dbReference>